<comment type="caution">
    <text evidence="7">The sequence shown here is derived from an EMBL/GenBank/DDBJ whole genome shotgun (WGS) entry which is preliminary data.</text>
</comment>
<dbReference type="Pfam" id="PF00389">
    <property type="entry name" value="2-Hacid_dh"/>
    <property type="match status" value="1"/>
</dbReference>
<keyword evidence="2 4" id="KW-0560">Oxidoreductase</keyword>
<keyword evidence="9" id="KW-1185">Reference proteome</keyword>
<sequence>MSARARVLLARKVTPAAEERARRDFDTLVADHDLSTDEAIEAAARHQAVAMVIGASVKLDAAAAARLPHHVKIVANTSVGYDHMDAEAVKARGIIVTNTPDVLTDCTADLAFMLLLAACRRAHEYDALMRKGWRIKTGFSEWLGMKPSGKTLGIVGMGRIGRAMADRARGFGMRVLYHNRSRLPAELEKGAEYFESMEAMLPHCQILSLHLPAGGGTLMTREAFALLPKGAVFVNTARGALVDEDALIEALKSGHLFAAGLDVFRKEPDYDTRFAELPNVFLTPHVASATQETRDAMAMLALDNVAAVCAGRPALTPV</sequence>
<dbReference type="RefSeq" id="WP_120636939.1">
    <property type="nucleotide sequence ID" value="NZ_RAQU01000013.1"/>
</dbReference>
<dbReference type="FunFam" id="3.40.50.720:FF:000203">
    <property type="entry name" value="D-3-phosphoglycerate dehydrogenase (SerA)"/>
    <property type="match status" value="1"/>
</dbReference>
<dbReference type="SUPFAM" id="SSF51735">
    <property type="entry name" value="NAD(P)-binding Rossmann-fold domains"/>
    <property type="match status" value="1"/>
</dbReference>
<dbReference type="InterPro" id="IPR006139">
    <property type="entry name" value="D-isomer_2_OHA_DH_cat_dom"/>
</dbReference>
<dbReference type="Proteomes" id="UP000274097">
    <property type="component" value="Unassembled WGS sequence"/>
</dbReference>
<proteinExistence type="inferred from homology"/>
<feature type="domain" description="D-isomer specific 2-hydroxyacid dehydrogenase NAD-binding" evidence="6">
    <location>
        <begin position="112"/>
        <end position="287"/>
    </location>
</feature>
<feature type="domain" description="D-isomer specific 2-hydroxyacid dehydrogenase catalytic" evidence="5">
    <location>
        <begin position="7"/>
        <end position="318"/>
    </location>
</feature>
<dbReference type="Pfam" id="PF02826">
    <property type="entry name" value="2-Hacid_dh_C"/>
    <property type="match status" value="1"/>
</dbReference>
<dbReference type="InterPro" id="IPR029753">
    <property type="entry name" value="D-isomer_DH_CS"/>
</dbReference>
<dbReference type="Proteomes" id="UP000278036">
    <property type="component" value="Unassembled WGS sequence"/>
</dbReference>
<dbReference type="AlphaFoldDB" id="A0A3A9K2K6"/>
<organism evidence="7 10">
    <name type="scientific">Teichococcus wenyumeiae</name>
    <dbReference type="NCBI Taxonomy" id="2478470"/>
    <lineage>
        <taxon>Bacteria</taxon>
        <taxon>Pseudomonadati</taxon>
        <taxon>Pseudomonadota</taxon>
        <taxon>Alphaproteobacteria</taxon>
        <taxon>Acetobacterales</taxon>
        <taxon>Roseomonadaceae</taxon>
        <taxon>Roseomonas</taxon>
    </lineage>
</organism>
<dbReference type="InterPro" id="IPR036291">
    <property type="entry name" value="NAD(P)-bd_dom_sf"/>
</dbReference>
<evidence type="ECO:0000256" key="3">
    <source>
        <dbReference type="ARBA" id="ARBA00023027"/>
    </source>
</evidence>
<dbReference type="EMBL" id="RAQU01000013">
    <property type="protein sequence ID" value="RKK05579.1"/>
    <property type="molecule type" value="Genomic_DNA"/>
</dbReference>
<dbReference type="PANTHER" id="PTHR10996:SF257">
    <property type="entry name" value="GLYOXYLATE REDUCTASE 1"/>
    <property type="match status" value="1"/>
</dbReference>
<name>A0A3A9K2K6_9PROT</name>
<dbReference type="GO" id="GO:0051287">
    <property type="term" value="F:NAD binding"/>
    <property type="evidence" value="ECO:0007669"/>
    <property type="project" value="InterPro"/>
</dbReference>
<evidence type="ECO:0000313" key="10">
    <source>
        <dbReference type="Proteomes" id="UP000278036"/>
    </source>
</evidence>
<dbReference type="OrthoDB" id="9793626at2"/>
<dbReference type="CDD" id="cd05301">
    <property type="entry name" value="GDH"/>
    <property type="match status" value="1"/>
</dbReference>
<evidence type="ECO:0000256" key="4">
    <source>
        <dbReference type="RuleBase" id="RU003719"/>
    </source>
</evidence>
<dbReference type="SUPFAM" id="SSF52283">
    <property type="entry name" value="Formate/glycerate dehydrogenase catalytic domain-like"/>
    <property type="match status" value="1"/>
</dbReference>
<dbReference type="InParanoid" id="A0A3A9K2K6"/>
<comment type="similarity">
    <text evidence="1 4">Belongs to the D-isomer specific 2-hydroxyacid dehydrogenase family.</text>
</comment>
<dbReference type="InterPro" id="IPR029752">
    <property type="entry name" value="D-isomer_DH_CS1"/>
</dbReference>
<dbReference type="GO" id="GO:0030267">
    <property type="term" value="F:glyoxylate reductase (NADPH) activity"/>
    <property type="evidence" value="ECO:0007669"/>
    <property type="project" value="TreeGrafter"/>
</dbReference>
<evidence type="ECO:0000313" key="9">
    <source>
        <dbReference type="Proteomes" id="UP000274097"/>
    </source>
</evidence>
<accession>A0A3A9K2K6</accession>
<dbReference type="FunCoup" id="A0A3A9K2K6">
    <property type="interactions" value="429"/>
</dbReference>
<dbReference type="PANTHER" id="PTHR10996">
    <property type="entry name" value="2-HYDROXYACID DEHYDROGENASE-RELATED"/>
    <property type="match status" value="1"/>
</dbReference>
<keyword evidence="3" id="KW-0520">NAD</keyword>
<gene>
    <name evidence="7" type="ORF">D6Z83_03475</name>
    <name evidence="8" type="ORF">EBE87_17550</name>
</gene>
<dbReference type="InterPro" id="IPR006140">
    <property type="entry name" value="D-isomer_DH_NAD-bd"/>
</dbReference>
<dbReference type="PROSITE" id="PS00671">
    <property type="entry name" value="D_2_HYDROXYACID_DH_3"/>
    <property type="match status" value="1"/>
</dbReference>
<dbReference type="PROSITE" id="PS00065">
    <property type="entry name" value="D_2_HYDROXYACID_DH_1"/>
    <property type="match status" value="1"/>
</dbReference>
<evidence type="ECO:0000313" key="8">
    <source>
        <dbReference type="EMBL" id="RMI19965.1"/>
    </source>
</evidence>
<dbReference type="GO" id="GO:0016618">
    <property type="term" value="F:hydroxypyruvate reductase [NAD(P)H] activity"/>
    <property type="evidence" value="ECO:0007669"/>
    <property type="project" value="TreeGrafter"/>
</dbReference>
<dbReference type="InterPro" id="IPR050223">
    <property type="entry name" value="D-isomer_2-hydroxyacid_DH"/>
</dbReference>
<evidence type="ECO:0000256" key="2">
    <source>
        <dbReference type="ARBA" id="ARBA00023002"/>
    </source>
</evidence>
<evidence type="ECO:0000259" key="5">
    <source>
        <dbReference type="Pfam" id="PF00389"/>
    </source>
</evidence>
<dbReference type="Gene3D" id="3.40.50.720">
    <property type="entry name" value="NAD(P)-binding Rossmann-like Domain"/>
    <property type="match status" value="2"/>
</dbReference>
<evidence type="ECO:0000256" key="1">
    <source>
        <dbReference type="ARBA" id="ARBA00005854"/>
    </source>
</evidence>
<reference evidence="7 10" key="1">
    <citation type="submission" date="2018-09" db="EMBL/GenBank/DDBJ databases">
        <title>Roseomonas sp. nov., isolated from feces of Tibetan antelopes in the Qinghai-Tibet plateau, China.</title>
        <authorList>
            <person name="Tian Z."/>
        </authorList>
    </citation>
    <scope>NUCLEOTIDE SEQUENCE [LARGE SCALE GENOMIC DNA]</scope>
    <source>
        <strain evidence="8 9">Z23</strain>
        <strain evidence="7 10">Z24</strain>
    </source>
</reference>
<evidence type="ECO:0000313" key="7">
    <source>
        <dbReference type="EMBL" id="RKK05579.1"/>
    </source>
</evidence>
<dbReference type="EMBL" id="RFLX01000014">
    <property type="protein sequence ID" value="RMI19965.1"/>
    <property type="molecule type" value="Genomic_DNA"/>
</dbReference>
<evidence type="ECO:0000259" key="6">
    <source>
        <dbReference type="Pfam" id="PF02826"/>
    </source>
</evidence>
<protein>
    <submittedName>
        <fullName evidence="7">D-glycerate dehydrogenase</fullName>
    </submittedName>
</protein>
<dbReference type="GO" id="GO:0005829">
    <property type="term" value="C:cytosol"/>
    <property type="evidence" value="ECO:0007669"/>
    <property type="project" value="TreeGrafter"/>
</dbReference>